<organism evidence="3 4">
    <name type="scientific">Spirochaeta isovalerica</name>
    <dbReference type="NCBI Taxonomy" id="150"/>
    <lineage>
        <taxon>Bacteria</taxon>
        <taxon>Pseudomonadati</taxon>
        <taxon>Spirochaetota</taxon>
        <taxon>Spirochaetia</taxon>
        <taxon>Spirochaetales</taxon>
        <taxon>Spirochaetaceae</taxon>
        <taxon>Spirochaeta</taxon>
    </lineage>
</organism>
<evidence type="ECO:0000259" key="2">
    <source>
        <dbReference type="Pfam" id="PF04282"/>
    </source>
</evidence>
<dbReference type="AlphaFoldDB" id="A0A841RB69"/>
<reference evidence="3 4" key="1">
    <citation type="submission" date="2020-08" db="EMBL/GenBank/DDBJ databases">
        <title>Genomic Encyclopedia of Type Strains, Phase IV (KMG-IV): sequencing the most valuable type-strain genomes for metagenomic binning, comparative biology and taxonomic classification.</title>
        <authorList>
            <person name="Goeker M."/>
        </authorList>
    </citation>
    <scope>NUCLEOTIDE SEQUENCE [LARGE SCALE GENOMIC DNA]</scope>
    <source>
        <strain evidence="3 4">DSM 2461</strain>
    </source>
</reference>
<dbReference type="Gene3D" id="3.30.450.20">
    <property type="entry name" value="PAS domain"/>
    <property type="match status" value="1"/>
</dbReference>
<evidence type="ECO:0000313" key="4">
    <source>
        <dbReference type="Proteomes" id="UP000587760"/>
    </source>
</evidence>
<feature type="domain" description="Hemerythrin-like" evidence="1">
    <location>
        <begin position="91"/>
        <end position="205"/>
    </location>
</feature>
<dbReference type="Pfam" id="PF01814">
    <property type="entry name" value="Hemerythrin"/>
    <property type="match status" value="1"/>
</dbReference>
<comment type="caution">
    <text evidence="3">The sequence shown here is derived from an EMBL/GenBank/DDBJ whole genome shotgun (WGS) entry which is preliminary data.</text>
</comment>
<dbReference type="Pfam" id="PF04282">
    <property type="entry name" value="DUF438"/>
    <property type="match status" value="1"/>
</dbReference>
<evidence type="ECO:0008006" key="5">
    <source>
        <dbReference type="Google" id="ProtNLM"/>
    </source>
</evidence>
<gene>
    <name evidence="3" type="ORF">HNR50_002846</name>
</gene>
<keyword evidence="4" id="KW-1185">Reference proteome</keyword>
<dbReference type="Pfam" id="PF13596">
    <property type="entry name" value="PAS_10"/>
    <property type="match status" value="1"/>
</dbReference>
<feature type="domain" description="DUF438" evidence="2">
    <location>
        <begin position="15"/>
        <end position="80"/>
    </location>
</feature>
<dbReference type="PANTHER" id="PTHR39966">
    <property type="entry name" value="BLL2471 PROTEIN-RELATED"/>
    <property type="match status" value="1"/>
</dbReference>
<dbReference type="RefSeq" id="WP_184747415.1">
    <property type="nucleotide sequence ID" value="NZ_JACHGJ010000005.1"/>
</dbReference>
<dbReference type="PANTHER" id="PTHR39966:SF3">
    <property type="entry name" value="DUF438 DOMAIN-CONTAINING PROTEIN"/>
    <property type="match status" value="1"/>
</dbReference>
<dbReference type="InterPro" id="IPR035965">
    <property type="entry name" value="PAS-like_dom_sf"/>
</dbReference>
<accession>A0A841RB69</accession>
<dbReference type="Proteomes" id="UP000587760">
    <property type="component" value="Unassembled WGS sequence"/>
</dbReference>
<dbReference type="InterPro" id="IPR007380">
    <property type="entry name" value="DUF438"/>
</dbReference>
<dbReference type="GO" id="GO:0005886">
    <property type="term" value="C:plasma membrane"/>
    <property type="evidence" value="ECO:0007669"/>
    <property type="project" value="TreeGrafter"/>
</dbReference>
<evidence type="ECO:0000259" key="1">
    <source>
        <dbReference type="Pfam" id="PF01814"/>
    </source>
</evidence>
<sequence length="396" mass="45324">MGEAIGNNKIKEEKLRDIVRDLNEGSDIRKVKKRFDKLIRHISPEEIASVEQSLINEGVPVEHVQKLCDIHVQVFDDALKKQGKSKVLPGHPVHTYRLENKELKKRLRGLKQSIKSDFLSKLKDVKLIELHYVRKENQLFPFLETVGFTGPSKVMWGKHDEIRALFRKIEEDYNKGDHSAVKKETSSLIKALRNMVFMEEKILFPTSIRKLPPQAWSAIRKGESAIGYCWIEPGNLWDANIVGSTVSESAPVQVSEELRNGDDKISLDTGALSAAQINLLLKNLPFDMTYVDENDKVAYYSEGKERIFPRSPGIIGREVANCHPPKSVHVVEKIVEALKKGEKDQAEFWIKMNGMFIHIRYFPIFDELGQYRGIIEVSQEVSGIRALEGERRLLDW</sequence>
<evidence type="ECO:0000313" key="3">
    <source>
        <dbReference type="EMBL" id="MBB6481173.1"/>
    </source>
</evidence>
<protein>
    <recommendedName>
        <fullName evidence="5">DUF438 domain-containing protein</fullName>
    </recommendedName>
</protein>
<dbReference type="SUPFAM" id="SSF55785">
    <property type="entry name" value="PYP-like sensor domain (PAS domain)"/>
    <property type="match status" value="1"/>
</dbReference>
<dbReference type="Gene3D" id="1.20.120.520">
    <property type="entry name" value="nmb1532 protein domain like"/>
    <property type="match status" value="1"/>
</dbReference>
<dbReference type="InterPro" id="IPR012312">
    <property type="entry name" value="Hemerythrin-like"/>
</dbReference>
<dbReference type="EMBL" id="JACHGJ010000005">
    <property type="protein sequence ID" value="MBB6481173.1"/>
    <property type="molecule type" value="Genomic_DNA"/>
</dbReference>
<name>A0A841RB69_9SPIO</name>
<proteinExistence type="predicted"/>